<protein>
    <submittedName>
        <fullName evidence="2">Putative HAD superfamily Cof-like phosphohydrolase</fullName>
    </submittedName>
</protein>
<dbReference type="InterPro" id="IPR023292">
    <property type="entry name" value="NTP_PyroPHydrolase-like_dom_sf"/>
</dbReference>
<evidence type="ECO:0000313" key="2">
    <source>
        <dbReference type="EMBL" id="MBB5820813.1"/>
    </source>
</evidence>
<dbReference type="InterPro" id="IPR021130">
    <property type="entry name" value="PRib-ATP_PPHydrolase-like"/>
</dbReference>
<dbReference type="Gene3D" id="1.10.3420.10">
    <property type="entry name" value="putative ntp pyrophosphohydrolase like domain"/>
    <property type="match status" value="1"/>
</dbReference>
<gene>
    <name evidence="2" type="ORF">F4562_003875</name>
</gene>
<dbReference type="AlphaFoldDB" id="A0A7W9MHT9"/>
<dbReference type="Proteomes" id="UP000540685">
    <property type="component" value="Unassembled WGS sequence"/>
</dbReference>
<name>A0A7W9MHT9_9ACTN</name>
<feature type="region of interest" description="Disordered" evidence="1">
    <location>
        <begin position="49"/>
        <end position="79"/>
    </location>
</feature>
<comment type="caution">
    <text evidence="2">The sequence shown here is derived from an EMBL/GenBank/DDBJ whole genome shotgun (WGS) entry which is preliminary data.</text>
</comment>
<proteinExistence type="predicted"/>
<dbReference type="EMBL" id="JACHMP010000001">
    <property type="protein sequence ID" value="MBB5820813.1"/>
    <property type="molecule type" value="Genomic_DNA"/>
</dbReference>
<accession>A0A7W9MHT9</accession>
<keyword evidence="3" id="KW-1185">Reference proteome</keyword>
<reference evidence="2 3" key="1">
    <citation type="submission" date="2020-08" db="EMBL/GenBank/DDBJ databases">
        <title>Sequencing the genomes of 1000 actinobacteria strains.</title>
        <authorList>
            <person name="Klenk H.-P."/>
        </authorList>
    </citation>
    <scope>NUCLEOTIDE SEQUENCE [LARGE SCALE GENOMIC DNA]</scope>
    <source>
        <strain evidence="2 3">DSM 46887</strain>
    </source>
</reference>
<dbReference type="SUPFAM" id="SSF101386">
    <property type="entry name" value="all-alpha NTP pyrophosphatases"/>
    <property type="match status" value="1"/>
</dbReference>
<evidence type="ECO:0000313" key="3">
    <source>
        <dbReference type="Proteomes" id="UP000540685"/>
    </source>
</evidence>
<sequence>MKEVTQAVEAGDLKNLAQELADVVYVVYGTALTYGIDLDAVLAEVHRSNMTKEGSQNGKAGKGPNYEPPDLARVLGLDG</sequence>
<organism evidence="2 3">
    <name type="scientific">Streptosporangium becharense</name>
    <dbReference type="NCBI Taxonomy" id="1816182"/>
    <lineage>
        <taxon>Bacteria</taxon>
        <taxon>Bacillati</taxon>
        <taxon>Actinomycetota</taxon>
        <taxon>Actinomycetes</taxon>
        <taxon>Streptosporangiales</taxon>
        <taxon>Streptosporangiaceae</taxon>
        <taxon>Streptosporangium</taxon>
    </lineage>
</organism>
<dbReference type="Pfam" id="PF01503">
    <property type="entry name" value="PRA-PH"/>
    <property type="match status" value="1"/>
</dbReference>
<keyword evidence="2" id="KW-0378">Hydrolase</keyword>
<evidence type="ECO:0000256" key="1">
    <source>
        <dbReference type="SAM" id="MobiDB-lite"/>
    </source>
</evidence>
<dbReference type="GO" id="GO:0016787">
    <property type="term" value="F:hydrolase activity"/>
    <property type="evidence" value="ECO:0007669"/>
    <property type="project" value="UniProtKB-KW"/>
</dbReference>